<comment type="subcellular location">
    <subcellularLocation>
        <location evidence="1">Membrane</location>
        <topology evidence="1">Multi-pass membrane protein</topology>
    </subcellularLocation>
</comment>
<dbReference type="InterPro" id="IPR050382">
    <property type="entry name" value="MFS_Na/Anion_cotransporter"/>
</dbReference>
<dbReference type="Gene3D" id="1.20.1250.20">
    <property type="entry name" value="MFS general substrate transporter like domains"/>
    <property type="match status" value="1"/>
</dbReference>
<evidence type="ECO:0000259" key="6">
    <source>
        <dbReference type="PROSITE" id="PS50850"/>
    </source>
</evidence>
<reference evidence="8" key="1">
    <citation type="submission" date="2022-11" db="UniProtKB">
        <authorList>
            <consortium name="WormBaseParasite"/>
        </authorList>
    </citation>
    <scope>IDENTIFICATION</scope>
</reference>
<dbReference type="GO" id="GO:0006820">
    <property type="term" value="P:monoatomic anion transport"/>
    <property type="evidence" value="ECO:0007669"/>
    <property type="project" value="TreeGrafter"/>
</dbReference>
<dbReference type="PROSITE" id="PS50850">
    <property type="entry name" value="MFS"/>
    <property type="match status" value="1"/>
</dbReference>
<evidence type="ECO:0000256" key="1">
    <source>
        <dbReference type="ARBA" id="ARBA00004141"/>
    </source>
</evidence>
<dbReference type="PANTHER" id="PTHR11662:SF405">
    <property type="entry name" value="PROTEIN CBG12249"/>
    <property type="match status" value="1"/>
</dbReference>
<dbReference type="GO" id="GO:0016020">
    <property type="term" value="C:membrane"/>
    <property type="evidence" value="ECO:0007669"/>
    <property type="project" value="UniProtKB-SubCell"/>
</dbReference>
<dbReference type="AlphaFoldDB" id="A0A914DSU2"/>
<feature type="transmembrane region" description="Helical" evidence="5">
    <location>
        <begin position="96"/>
        <end position="115"/>
    </location>
</feature>
<feature type="transmembrane region" description="Helical" evidence="5">
    <location>
        <begin position="259"/>
        <end position="279"/>
    </location>
</feature>
<dbReference type="Proteomes" id="UP000887540">
    <property type="component" value="Unplaced"/>
</dbReference>
<evidence type="ECO:0000313" key="7">
    <source>
        <dbReference type="Proteomes" id="UP000887540"/>
    </source>
</evidence>
<dbReference type="InterPro" id="IPR011701">
    <property type="entry name" value="MFS"/>
</dbReference>
<evidence type="ECO:0000256" key="2">
    <source>
        <dbReference type="ARBA" id="ARBA00022692"/>
    </source>
</evidence>
<keyword evidence="4 5" id="KW-0472">Membrane</keyword>
<feature type="transmembrane region" description="Helical" evidence="5">
    <location>
        <begin position="299"/>
        <end position="320"/>
    </location>
</feature>
<evidence type="ECO:0000256" key="5">
    <source>
        <dbReference type="SAM" id="Phobius"/>
    </source>
</evidence>
<feature type="transmembrane region" description="Helical" evidence="5">
    <location>
        <begin position="192"/>
        <end position="211"/>
    </location>
</feature>
<dbReference type="Pfam" id="PF07690">
    <property type="entry name" value="MFS_1"/>
    <property type="match status" value="1"/>
</dbReference>
<dbReference type="GO" id="GO:0022857">
    <property type="term" value="F:transmembrane transporter activity"/>
    <property type="evidence" value="ECO:0007669"/>
    <property type="project" value="InterPro"/>
</dbReference>
<evidence type="ECO:0000256" key="3">
    <source>
        <dbReference type="ARBA" id="ARBA00022989"/>
    </source>
</evidence>
<keyword evidence="2 5" id="KW-0812">Transmembrane</keyword>
<keyword evidence="7" id="KW-1185">Reference proteome</keyword>
<dbReference type="PANTHER" id="PTHR11662">
    <property type="entry name" value="SOLUTE CARRIER FAMILY 17"/>
    <property type="match status" value="1"/>
</dbReference>
<feature type="transmembrane region" description="Helical" evidence="5">
    <location>
        <begin position="121"/>
        <end position="146"/>
    </location>
</feature>
<sequence length="360" mass="39640">MRTNIGIAMVCMVNSTAYLSKGSQVVENVSHINEAQNEENGGCKKPTDYSAQDMGYSGSYLWDSEMQGWIISSTGYGSLVTMLFSGYIADVYGPRLVCFVALIVYTIITLLSPLLSDLNYFAFLASRIVMGLADGCVLPALAAIIVKWYPATERSTIAAIYTSGNQIGASIGTYLSAKLCLVTFLGGWPLIFYIYGILGIICIVLWALLATNSAEECKFMSEKEKMYLDKELNSGVGAASNKRRLKVPWKRLMTSPATWAVFVTRFCFMWIMTVMQMLLPSFLRDVMYLDMNTGSQSEWAITFGITAALGIISGIVFLIWGSADVQPWSKFSNATLYPPNLSQIYPSKDQNSNGQGPEKV</sequence>
<protein>
    <submittedName>
        <fullName evidence="8">Major facilitator superfamily (MFS) profile domain-containing protein</fullName>
    </submittedName>
</protein>
<name>A0A914DSU2_9BILA</name>
<dbReference type="SUPFAM" id="SSF103473">
    <property type="entry name" value="MFS general substrate transporter"/>
    <property type="match status" value="1"/>
</dbReference>
<accession>A0A914DSU2</accession>
<organism evidence="7 8">
    <name type="scientific">Acrobeloides nanus</name>
    <dbReference type="NCBI Taxonomy" id="290746"/>
    <lineage>
        <taxon>Eukaryota</taxon>
        <taxon>Metazoa</taxon>
        <taxon>Ecdysozoa</taxon>
        <taxon>Nematoda</taxon>
        <taxon>Chromadorea</taxon>
        <taxon>Rhabditida</taxon>
        <taxon>Tylenchina</taxon>
        <taxon>Cephalobomorpha</taxon>
        <taxon>Cephaloboidea</taxon>
        <taxon>Cephalobidae</taxon>
        <taxon>Acrobeloides</taxon>
    </lineage>
</organism>
<dbReference type="InterPro" id="IPR020846">
    <property type="entry name" value="MFS_dom"/>
</dbReference>
<feature type="domain" description="Major facilitator superfamily (MFS) profile" evidence="6">
    <location>
        <begin position="1"/>
        <end position="360"/>
    </location>
</feature>
<feature type="transmembrane region" description="Helical" evidence="5">
    <location>
        <begin position="69"/>
        <end position="89"/>
    </location>
</feature>
<keyword evidence="3 5" id="KW-1133">Transmembrane helix</keyword>
<proteinExistence type="predicted"/>
<evidence type="ECO:0000256" key="4">
    <source>
        <dbReference type="ARBA" id="ARBA00023136"/>
    </source>
</evidence>
<dbReference type="InterPro" id="IPR036259">
    <property type="entry name" value="MFS_trans_sf"/>
</dbReference>
<evidence type="ECO:0000313" key="8">
    <source>
        <dbReference type="WBParaSite" id="ACRNAN_scaffold3723.g7325.t1"/>
    </source>
</evidence>
<dbReference type="WBParaSite" id="ACRNAN_scaffold3723.g7325.t1">
    <property type="protein sequence ID" value="ACRNAN_scaffold3723.g7325.t1"/>
    <property type="gene ID" value="ACRNAN_scaffold3723.g7325"/>
</dbReference>